<evidence type="ECO:0000256" key="9">
    <source>
        <dbReference type="ARBA" id="ARBA00051245"/>
    </source>
</evidence>
<dbReference type="InterPro" id="IPR050445">
    <property type="entry name" value="Bact_polysacc_biosynth/exp"/>
</dbReference>
<evidence type="ECO:0000256" key="11">
    <source>
        <dbReference type="SAM" id="Phobius"/>
    </source>
</evidence>
<dbReference type="InterPro" id="IPR005702">
    <property type="entry name" value="Wzc-like_C"/>
</dbReference>
<evidence type="ECO:0000256" key="1">
    <source>
        <dbReference type="ARBA" id="ARBA00007316"/>
    </source>
</evidence>
<protein>
    <recommendedName>
        <fullName evidence="3">non-specific protein-tyrosine kinase</fullName>
        <ecNumber evidence="3">2.7.10.2</ecNumber>
    </recommendedName>
</protein>
<dbReference type="InterPro" id="IPR025669">
    <property type="entry name" value="AAA_dom"/>
</dbReference>
<keyword evidence="11" id="KW-0812">Transmembrane</keyword>
<dbReference type="PANTHER" id="PTHR32309">
    <property type="entry name" value="TYROSINE-PROTEIN KINASE"/>
    <property type="match status" value="1"/>
</dbReference>
<proteinExistence type="inferred from homology"/>
<comment type="caution">
    <text evidence="13">The sequence shown here is derived from an EMBL/GenBank/DDBJ whole genome shotgun (WGS) entry which is preliminary data.</text>
</comment>
<evidence type="ECO:0000256" key="3">
    <source>
        <dbReference type="ARBA" id="ARBA00011903"/>
    </source>
</evidence>
<evidence type="ECO:0000256" key="7">
    <source>
        <dbReference type="ARBA" id="ARBA00022840"/>
    </source>
</evidence>
<feature type="domain" description="AAA" evidence="12">
    <location>
        <begin position="602"/>
        <end position="724"/>
    </location>
</feature>
<keyword evidence="11" id="KW-0472">Membrane</keyword>
<comment type="similarity">
    <text evidence="1">Belongs to the CpsD/CapB family.</text>
</comment>
<evidence type="ECO:0000256" key="8">
    <source>
        <dbReference type="ARBA" id="ARBA00023137"/>
    </source>
</evidence>
<name>A0AAE3MIA7_9BACT</name>
<keyword evidence="6" id="KW-0418">Kinase</keyword>
<keyword evidence="10" id="KW-0175">Coiled coil</keyword>
<dbReference type="GO" id="GO:0005886">
    <property type="term" value="C:plasma membrane"/>
    <property type="evidence" value="ECO:0007669"/>
    <property type="project" value="TreeGrafter"/>
</dbReference>
<accession>A0AAE3MIA7</accession>
<dbReference type="CDD" id="cd05387">
    <property type="entry name" value="BY-kinase"/>
    <property type="match status" value="1"/>
</dbReference>
<keyword evidence="11" id="KW-1133">Transmembrane helix</keyword>
<dbReference type="FunFam" id="3.40.50.300:FF:000527">
    <property type="entry name" value="Tyrosine-protein kinase etk"/>
    <property type="match status" value="1"/>
</dbReference>
<comment type="catalytic activity">
    <reaction evidence="9">
        <text>L-tyrosyl-[protein] + ATP = O-phospho-L-tyrosyl-[protein] + ADP + H(+)</text>
        <dbReference type="Rhea" id="RHEA:10596"/>
        <dbReference type="Rhea" id="RHEA-COMP:10136"/>
        <dbReference type="Rhea" id="RHEA-COMP:20101"/>
        <dbReference type="ChEBI" id="CHEBI:15378"/>
        <dbReference type="ChEBI" id="CHEBI:30616"/>
        <dbReference type="ChEBI" id="CHEBI:46858"/>
        <dbReference type="ChEBI" id="CHEBI:61978"/>
        <dbReference type="ChEBI" id="CHEBI:456216"/>
        <dbReference type="EC" id="2.7.10.2"/>
    </reaction>
</comment>
<dbReference type="RefSeq" id="WP_301202035.1">
    <property type="nucleotide sequence ID" value="NZ_JAPDPI010000052.1"/>
</dbReference>
<feature type="coiled-coil region" evidence="10">
    <location>
        <begin position="410"/>
        <end position="462"/>
    </location>
</feature>
<evidence type="ECO:0000313" key="14">
    <source>
        <dbReference type="Proteomes" id="UP001207408"/>
    </source>
</evidence>
<evidence type="ECO:0000256" key="6">
    <source>
        <dbReference type="ARBA" id="ARBA00022777"/>
    </source>
</evidence>
<keyword evidence="4 13" id="KW-0808">Transferase</keyword>
<dbReference type="EC" id="2.7.10.2" evidence="3"/>
<reference evidence="13" key="1">
    <citation type="submission" date="2022-10" db="EMBL/GenBank/DDBJ databases">
        <authorList>
            <person name="Yu W.X."/>
        </authorList>
    </citation>
    <scope>NUCLEOTIDE SEQUENCE</scope>
    <source>
        <strain evidence="13">D04</strain>
    </source>
</reference>
<dbReference type="AlphaFoldDB" id="A0AAE3MIA7"/>
<evidence type="ECO:0000313" key="13">
    <source>
        <dbReference type="EMBL" id="MCW3807602.1"/>
    </source>
</evidence>
<dbReference type="PANTHER" id="PTHR32309:SF13">
    <property type="entry name" value="FERRIC ENTEROBACTIN TRANSPORT PROTEIN FEPE"/>
    <property type="match status" value="1"/>
</dbReference>
<evidence type="ECO:0000256" key="4">
    <source>
        <dbReference type="ARBA" id="ARBA00022679"/>
    </source>
</evidence>
<dbReference type="NCBIfam" id="TIGR01007">
    <property type="entry name" value="eps_fam"/>
    <property type="match status" value="1"/>
</dbReference>
<organism evidence="13 14">
    <name type="scientific">Plebeiibacterium marinum</name>
    <dbReference type="NCBI Taxonomy" id="2992111"/>
    <lineage>
        <taxon>Bacteria</taxon>
        <taxon>Pseudomonadati</taxon>
        <taxon>Bacteroidota</taxon>
        <taxon>Bacteroidia</taxon>
        <taxon>Marinilabiliales</taxon>
        <taxon>Marinilabiliaceae</taxon>
        <taxon>Plebeiibacterium</taxon>
    </lineage>
</organism>
<evidence type="ECO:0000256" key="2">
    <source>
        <dbReference type="ARBA" id="ARBA00008883"/>
    </source>
</evidence>
<dbReference type="GO" id="GO:0042802">
    <property type="term" value="F:identical protein binding"/>
    <property type="evidence" value="ECO:0007669"/>
    <property type="project" value="UniProtKB-ARBA"/>
</dbReference>
<gene>
    <name evidence="13" type="ORF">OM074_18390</name>
</gene>
<sequence>MNDNNNQNIHNQISQSKGDGLPDIRKITRLVISNWYLFAISLPICVASIFIFHRYTQNVYRGSVTVMLKSDEPKSISRAELIEGFGLSPEMKSLENQTIILRSKKVVRRAIDLLDFGIDIYSDGFLMDYDMYNRSPFSVVMDSSHVQILNTPIHIKPQDNDKVNISIQCDNAVLHTFKDGTNHGGSGTISFNQTVNWGDEISTPYGKFTLIKHQNSINPEVGYYFYFRSHDWLTNTYRSNITVSPYKEGSSIIYISTTGTNTSKIISFLNALSKVYLEQSLERKNEIATRTISFIDTQLTQVSDSLRAAQEKLMNFRRSNIFSAPSEITARLADQYFEYEKELNLVKIREEYYNNLSAHLIEDPYSEDFLLPAFTDDANGIISGFITELLAQINEHTLTTAKSSEINPYLDELEKRIEVSRQNLLVALKKLLQNIEIEKQKLNNQLKELSQKMNQLPEIERKYIDIERGYKLNDAIFTFLLQKQSETQITKASNTPDNEIIDEAGITSIVAPNKKKNTQQALMLAFALPIAIIVLKEYLNNKIRDKQDVIATCSSIPILGYISQYKGNESNVIHGEPLSNISESFRALRTKLKFMCPNDEAHIITITSTNTGEGKTFCALNLASAFAISGKKTVLVGFDLRKPRLTEIFSHHNHLGLSNFLIGQATTEQIIYEGDVDNLCIIPSGAIPPNPSELIATKHTPKLFEDLKKRFDVIIVDSPPIGVVADSRILMEFSSCQLFVIRSAKTEKEHFKHTIQNLISEGIGGIGFILNDLANNISGHYYYADRYYAENKK</sequence>
<dbReference type="Proteomes" id="UP001207408">
    <property type="component" value="Unassembled WGS sequence"/>
</dbReference>
<dbReference type="GO" id="GO:0005524">
    <property type="term" value="F:ATP binding"/>
    <property type="evidence" value="ECO:0007669"/>
    <property type="project" value="UniProtKB-KW"/>
</dbReference>
<evidence type="ECO:0000256" key="10">
    <source>
        <dbReference type="SAM" id="Coils"/>
    </source>
</evidence>
<evidence type="ECO:0000259" key="12">
    <source>
        <dbReference type="Pfam" id="PF13614"/>
    </source>
</evidence>
<dbReference type="EMBL" id="JAPDPI010000052">
    <property type="protein sequence ID" value="MCW3807602.1"/>
    <property type="molecule type" value="Genomic_DNA"/>
</dbReference>
<dbReference type="Pfam" id="PF13614">
    <property type="entry name" value="AAA_31"/>
    <property type="match status" value="1"/>
</dbReference>
<comment type="similarity">
    <text evidence="2">Belongs to the etk/wzc family.</text>
</comment>
<keyword evidence="7" id="KW-0067">ATP-binding</keyword>
<keyword evidence="8" id="KW-0829">Tyrosine-protein kinase</keyword>
<feature type="transmembrane region" description="Helical" evidence="11">
    <location>
        <begin position="35"/>
        <end position="55"/>
    </location>
</feature>
<dbReference type="InterPro" id="IPR027417">
    <property type="entry name" value="P-loop_NTPase"/>
</dbReference>
<dbReference type="Gene3D" id="3.40.50.300">
    <property type="entry name" value="P-loop containing nucleotide triphosphate hydrolases"/>
    <property type="match status" value="1"/>
</dbReference>
<dbReference type="GO" id="GO:0004715">
    <property type="term" value="F:non-membrane spanning protein tyrosine kinase activity"/>
    <property type="evidence" value="ECO:0007669"/>
    <property type="project" value="UniProtKB-EC"/>
</dbReference>
<keyword evidence="14" id="KW-1185">Reference proteome</keyword>
<keyword evidence="5" id="KW-0547">Nucleotide-binding</keyword>
<evidence type="ECO:0000256" key="5">
    <source>
        <dbReference type="ARBA" id="ARBA00022741"/>
    </source>
</evidence>
<dbReference type="SUPFAM" id="SSF52540">
    <property type="entry name" value="P-loop containing nucleoside triphosphate hydrolases"/>
    <property type="match status" value="1"/>
</dbReference>